<dbReference type="InterPro" id="IPR003445">
    <property type="entry name" value="Cat_transpt"/>
</dbReference>
<comment type="subcellular location">
    <subcellularLocation>
        <location evidence="1">Cell membrane</location>
        <topology evidence="1">Multi-pass membrane protein</topology>
    </subcellularLocation>
</comment>
<evidence type="ECO:0000256" key="8">
    <source>
        <dbReference type="SAM" id="Phobius"/>
    </source>
</evidence>
<feature type="transmembrane region" description="Helical" evidence="8">
    <location>
        <begin position="139"/>
        <end position="159"/>
    </location>
</feature>
<dbReference type="Proteomes" id="UP000724149">
    <property type="component" value="Unassembled WGS sequence"/>
</dbReference>
<dbReference type="RefSeq" id="WP_191391742.1">
    <property type="nucleotide sequence ID" value="NZ_JACSNR010000001.1"/>
</dbReference>
<evidence type="ECO:0000256" key="2">
    <source>
        <dbReference type="ARBA" id="ARBA00022448"/>
    </source>
</evidence>
<dbReference type="Pfam" id="PF02386">
    <property type="entry name" value="TrkH"/>
    <property type="match status" value="1"/>
</dbReference>
<protein>
    <submittedName>
        <fullName evidence="9">Trk family potassium uptake protein</fullName>
    </submittedName>
</protein>
<keyword evidence="2" id="KW-0813">Transport</keyword>
<feature type="transmembrane region" description="Helical" evidence="8">
    <location>
        <begin position="25"/>
        <end position="48"/>
    </location>
</feature>
<sequence length="460" mass="49296">MNPEIIIKGSRGENRKKRSFFSQPLRVICLSFALVILVGTILLCLPISSKSREVTPLVNSLFTATSATCVTGLITYDTFTHWSRFGQIVIILLIQVGGLGLVTFSTFFTVIAGKKLGLREMQLAQESINFGSMANINKMLMGIVGTVLACEGIGALLMSTAFIPRYGVGEGIYISCFLAVSAFCNAGFDVLGRESEYISLCNYNGVPIVMYTIMALIVVGGLGFVVWKDIASYKSSKKLTLQSRVVLSMTALLILSGALFFWAYEWNNTMSGLSFGEKITAGFFQSVTCRTAGFNSIDQATLNPISKGISTMLMFIGAAPGSTGGGVKITTFSVLIMTVASVLRGREEVVMWNRRVDKSVVYKAVTIVVCAAALVLVASFIISFLLPQCAFLDIIFECTSAFATVGLSSGVTGEADTISKLILTLLMYLGRVGPVSFALSLVAGSSSRKEIMPEGKIVVG</sequence>
<evidence type="ECO:0000256" key="6">
    <source>
        <dbReference type="ARBA" id="ARBA00023065"/>
    </source>
</evidence>
<keyword evidence="10" id="KW-1185">Reference proteome</keyword>
<feature type="transmembrane region" description="Helical" evidence="8">
    <location>
        <begin position="364"/>
        <end position="386"/>
    </location>
</feature>
<keyword evidence="3" id="KW-1003">Cell membrane</keyword>
<feature type="transmembrane region" description="Helical" evidence="8">
    <location>
        <begin position="421"/>
        <end position="443"/>
    </location>
</feature>
<organism evidence="9 10">
    <name type="scientific">Hydrogenoanaerobacterium saccharovorans</name>
    <dbReference type="NCBI Taxonomy" id="474960"/>
    <lineage>
        <taxon>Bacteria</taxon>
        <taxon>Bacillati</taxon>
        <taxon>Bacillota</taxon>
        <taxon>Clostridia</taxon>
        <taxon>Eubacteriales</taxon>
        <taxon>Oscillospiraceae</taxon>
        <taxon>Hydrogenoanaerobacterium</taxon>
    </lineage>
</organism>
<keyword evidence="4 8" id="KW-0812">Transmembrane</keyword>
<name>A0ABS2GL86_9FIRM</name>
<accession>A0ABS2GL86</accession>
<feature type="transmembrane region" description="Helical" evidence="8">
    <location>
        <begin position="208"/>
        <end position="226"/>
    </location>
</feature>
<feature type="transmembrane region" description="Helical" evidence="8">
    <location>
        <begin position="246"/>
        <end position="264"/>
    </location>
</feature>
<evidence type="ECO:0000256" key="5">
    <source>
        <dbReference type="ARBA" id="ARBA00022989"/>
    </source>
</evidence>
<feature type="transmembrane region" description="Helical" evidence="8">
    <location>
        <begin position="325"/>
        <end position="343"/>
    </location>
</feature>
<evidence type="ECO:0000313" key="9">
    <source>
        <dbReference type="EMBL" id="MBM6922235.1"/>
    </source>
</evidence>
<comment type="caution">
    <text evidence="9">The sequence shown here is derived from an EMBL/GenBank/DDBJ whole genome shotgun (WGS) entry which is preliminary data.</text>
</comment>
<gene>
    <name evidence="9" type="ORF">H9X81_00810</name>
</gene>
<feature type="transmembrane region" description="Helical" evidence="8">
    <location>
        <begin position="171"/>
        <end position="188"/>
    </location>
</feature>
<evidence type="ECO:0000256" key="4">
    <source>
        <dbReference type="ARBA" id="ARBA00022692"/>
    </source>
</evidence>
<dbReference type="PANTHER" id="PTHR32024:SF1">
    <property type="entry name" value="KTR SYSTEM POTASSIUM UPTAKE PROTEIN B"/>
    <property type="match status" value="1"/>
</dbReference>
<feature type="transmembrane region" description="Helical" evidence="8">
    <location>
        <begin position="54"/>
        <end position="76"/>
    </location>
</feature>
<feature type="transmembrane region" description="Helical" evidence="8">
    <location>
        <begin position="88"/>
        <end position="112"/>
    </location>
</feature>
<evidence type="ECO:0000313" key="10">
    <source>
        <dbReference type="Proteomes" id="UP000724149"/>
    </source>
</evidence>
<dbReference type="EMBL" id="JACSNR010000001">
    <property type="protein sequence ID" value="MBM6922235.1"/>
    <property type="molecule type" value="Genomic_DNA"/>
</dbReference>
<evidence type="ECO:0000256" key="7">
    <source>
        <dbReference type="ARBA" id="ARBA00023136"/>
    </source>
</evidence>
<keyword evidence="6" id="KW-0406">Ion transport</keyword>
<keyword evidence="7 8" id="KW-0472">Membrane</keyword>
<dbReference type="PANTHER" id="PTHR32024">
    <property type="entry name" value="TRK SYSTEM POTASSIUM UPTAKE PROTEIN TRKG-RELATED"/>
    <property type="match status" value="1"/>
</dbReference>
<evidence type="ECO:0000256" key="1">
    <source>
        <dbReference type="ARBA" id="ARBA00004651"/>
    </source>
</evidence>
<keyword evidence="5 8" id="KW-1133">Transmembrane helix</keyword>
<evidence type="ECO:0000256" key="3">
    <source>
        <dbReference type="ARBA" id="ARBA00022475"/>
    </source>
</evidence>
<proteinExistence type="predicted"/>
<reference evidence="9 10" key="1">
    <citation type="journal article" date="2021" name="Sci. Rep.">
        <title>The distribution of antibiotic resistance genes in chicken gut microbiota commensals.</title>
        <authorList>
            <person name="Juricova H."/>
            <person name="Matiasovicova J."/>
            <person name="Kubasova T."/>
            <person name="Cejkova D."/>
            <person name="Rychlik I."/>
        </authorList>
    </citation>
    <scope>NUCLEOTIDE SEQUENCE [LARGE SCALE GENOMIC DNA]</scope>
    <source>
        <strain evidence="9 10">An564</strain>
    </source>
</reference>